<keyword evidence="2" id="KW-0408">Iron</keyword>
<protein>
    <recommendedName>
        <fullName evidence="2">Peptide deformylase</fullName>
        <shortName evidence="2">PDF</shortName>
        <ecNumber evidence="2">3.5.1.88</ecNumber>
    </recommendedName>
    <alternativeName>
        <fullName evidence="2">Polypeptide deformylase</fullName>
    </alternativeName>
</protein>
<dbReference type="GO" id="GO:0042586">
    <property type="term" value="F:peptide deformylase activity"/>
    <property type="evidence" value="ECO:0007669"/>
    <property type="project" value="UniProtKB-UniRule"/>
</dbReference>
<dbReference type="Pfam" id="PF01327">
    <property type="entry name" value="Pep_deformylase"/>
    <property type="match status" value="1"/>
</dbReference>
<evidence type="ECO:0000313" key="6">
    <source>
        <dbReference type="Proteomes" id="UP000489351"/>
    </source>
</evidence>
<comment type="function">
    <text evidence="2">Removes the formyl group from the N-terminal Met of newly synthesized proteins. Requires at least a dipeptide for an efficient rate of reaction. N-terminal L-methionine is a prerequisite for activity but the enzyme has broad specificity at other positions.</text>
</comment>
<dbReference type="PANTHER" id="PTHR10458">
    <property type="entry name" value="PEPTIDE DEFORMYLASE"/>
    <property type="match status" value="1"/>
</dbReference>
<evidence type="ECO:0000313" key="4">
    <source>
        <dbReference type="EMBL" id="RTY38864.1"/>
    </source>
</evidence>
<dbReference type="PRINTS" id="PR01576">
    <property type="entry name" value="PDEFORMYLASE"/>
</dbReference>
<keyword evidence="6" id="KW-1185">Reference proteome</keyword>
<evidence type="ECO:0000313" key="3">
    <source>
        <dbReference type="EMBL" id="MWV54829.1"/>
    </source>
</evidence>
<reference evidence="3 6" key="2">
    <citation type="submission" date="2019-11" db="EMBL/GenBank/DDBJ databases">
        <title>Green- and brown-colored morphotypes of Chlorobia in the stratified aquatic ecosystems of Kandalaksha Gulf (White Sea): A model for study of the accessory genome evolution.</title>
        <authorList>
            <person name="Grouzdev D.S."/>
        </authorList>
    </citation>
    <scope>NUCLEOTIDE SEQUENCE [LARGE SCALE GENOMIC DNA]</scope>
    <source>
        <strain evidence="3 6">ZM</strain>
    </source>
</reference>
<dbReference type="Proteomes" id="UP000279908">
    <property type="component" value="Unassembled WGS sequence"/>
</dbReference>
<keyword evidence="2" id="KW-0648">Protein biosynthesis</keyword>
<comment type="similarity">
    <text evidence="1 2">Belongs to the polypeptide deformylase family.</text>
</comment>
<dbReference type="AlphaFoldDB" id="A0A3S0L271"/>
<dbReference type="InterPro" id="IPR023635">
    <property type="entry name" value="Peptide_deformylase"/>
</dbReference>
<feature type="binding site" evidence="2">
    <location>
        <position position="94"/>
    </location>
    <ligand>
        <name>Fe cation</name>
        <dbReference type="ChEBI" id="CHEBI:24875"/>
    </ligand>
</feature>
<organism evidence="4 5">
    <name type="scientific">Chlorobium phaeovibrioides</name>
    <dbReference type="NCBI Taxonomy" id="1094"/>
    <lineage>
        <taxon>Bacteria</taxon>
        <taxon>Pseudomonadati</taxon>
        <taxon>Chlorobiota</taxon>
        <taxon>Chlorobiia</taxon>
        <taxon>Chlorobiales</taxon>
        <taxon>Chlorobiaceae</taxon>
        <taxon>Chlorobium/Pelodictyon group</taxon>
        <taxon>Chlorobium</taxon>
    </lineage>
</organism>
<feature type="binding site" evidence="2">
    <location>
        <position position="136"/>
    </location>
    <ligand>
        <name>Fe cation</name>
        <dbReference type="ChEBI" id="CHEBI:24875"/>
    </ligand>
</feature>
<comment type="catalytic activity">
    <reaction evidence="2">
        <text>N-terminal N-formyl-L-methionyl-[peptide] + H2O = N-terminal L-methionyl-[peptide] + formate</text>
        <dbReference type="Rhea" id="RHEA:24420"/>
        <dbReference type="Rhea" id="RHEA-COMP:10639"/>
        <dbReference type="Rhea" id="RHEA-COMP:10640"/>
        <dbReference type="ChEBI" id="CHEBI:15377"/>
        <dbReference type="ChEBI" id="CHEBI:15740"/>
        <dbReference type="ChEBI" id="CHEBI:49298"/>
        <dbReference type="ChEBI" id="CHEBI:64731"/>
        <dbReference type="EC" id="3.5.1.88"/>
    </reaction>
</comment>
<dbReference type="HAMAP" id="MF_00163">
    <property type="entry name" value="Pep_deformylase"/>
    <property type="match status" value="1"/>
</dbReference>
<sequence>MILPITTYTDEVLHQTAKPLKGVDGAVDELIDSMFESMENASGIGLAAPQVGHSLRLLVLDISCMKSYEDVAPMVVINPHILSVKGKNLMEEGCLSVPGVQGDVQRPSSITLKYRDRNFLEQTEEFSGMLARVLQHEIDHLSGTLFIDRMEKRDRRKIQKELDDIAKGNIEVDYPLARACSRDGGGAICM</sequence>
<dbReference type="CDD" id="cd00487">
    <property type="entry name" value="Pep_deformylase"/>
    <property type="match status" value="1"/>
</dbReference>
<name>A0A3S0L271_CHLPH</name>
<dbReference type="InterPro" id="IPR036821">
    <property type="entry name" value="Peptide_deformylase_sf"/>
</dbReference>
<dbReference type="GO" id="GO:0006412">
    <property type="term" value="P:translation"/>
    <property type="evidence" value="ECO:0007669"/>
    <property type="project" value="UniProtKB-UniRule"/>
</dbReference>
<dbReference type="EMBL" id="RXYK01000004">
    <property type="protein sequence ID" value="RTY38864.1"/>
    <property type="molecule type" value="Genomic_DNA"/>
</dbReference>
<dbReference type="RefSeq" id="WP_126342184.1">
    <property type="nucleotide sequence ID" value="NZ_CP041698.1"/>
</dbReference>
<dbReference type="NCBIfam" id="TIGR00079">
    <property type="entry name" value="pept_deformyl"/>
    <property type="match status" value="1"/>
</dbReference>
<comment type="caution">
    <text evidence="4">The sequence shown here is derived from an EMBL/GenBank/DDBJ whole genome shotgun (WGS) entry which is preliminary data.</text>
</comment>
<keyword evidence="2" id="KW-0479">Metal-binding</keyword>
<keyword evidence="2 4" id="KW-0378">Hydrolase</keyword>
<dbReference type="EC" id="3.5.1.88" evidence="2"/>
<evidence type="ECO:0000313" key="5">
    <source>
        <dbReference type="Proteomes" id="UP000279908"/>
    </source>
</evidence>
<dbReference type="SUPFAM" id="SSF56420">
    <property type="entry name" value="Peptide deformylase"/>
    <property type="match status" value="1"/>
</dbReference>
<dbReference type="Proteomes" id="UP000489351">
    <property type="component" value="Unassembled WGS sequence"/>
</dbReference>
<dbReference type="NCBIfam" id="NF001159">
    <property type="entry name" value="PRK00150.1-3"/>
    <property type="match status" value="1"/>
</dbReference>
<comment type="cofactor">
    <cofactor evidence="2">
        <name>Fe(2+)</name>
        <dbReference type="ChEBI" id="CHEBI:29033"/>
    </cofactor>
    <text evidence="2">Binds 1 Fe(2+) ion.</text>
</comment>
<dbReference type="PIRSF" id="PIRSF004749">
    <property type="entry name" value="Pep_def"/>
    <property type="match status" value="1"/>
</dbReference>
<feature type="active site" evidence="2">
    <location>
        <position position="137"/>
    </location>
</feature>
<dbReference type="GO" id="GO:0046872">
    <property type="term" value="F:metal ion binding"/>
    <property type="evidence" value="ECO:0007669"/>
    <property type="project" value="UniProtKB-KW"/>
</dbReference>
<dbReference type="Gene3D" id="3.90.45.10">
    <property type="entry name" value="Peptide deformylase"/>
    <property type="match status" value="1"/>
</dbReference>
<gene>
    <name evidence="2" type="primary">def</name>
    <name evidence="4" type="ORF">EKD02_04105</name>
    <name evidence="3" type="ORF">GJ685_07080</name>
</gene>
<proteinExistence type="inferred from homology"/>
<dbReference type="EMBL" id="WUBZ01000022">
    <property type="protein sequence ID" value="MWV54829.1"/>
    <property type="molecule type" value="Genomic_DNA"/>
</dbReference>
<reference evidence="4 5" key="1">
    <citation type="submission" date="2018-12" db="EMBL/GenBank/DDBJ databases">
        <authorList>
            <person name="Lunina O.N."/>
            <person name="Grouzdev D.S."/>
            <person name="Gorlenko V.M."/>
            <person name="Savvichev A.S."/>
        </authorList>
    </citation>
    <scope>NUCLEOTIDE SEQUENCE [LARGE SCALE GENOMIC DNA]</scope>
    <source>
        <strain evidence="4 5">BrKhr-17</strain>
    </source>
</reference>
<accession>A0A3S0L271</accession>
<feature type="binding site" evidence="2">
    <location>
        <position position="140"/>
    </location>
    <ligand>
        <name>Fe cation</name>
        <dbReference type="ChEBI" id="CHEBI:24875"/>
    </ligand>
</feature>
<evidence type="ECO:0000256" key="1">
    <source>
        <dbReference type="ARBA" id="ARBA00010759"/>
    </source>
</evidence>
<evidence type="ECO:0000256" key="2">
    <source>
        <dbReference type="HAMAP-Rule" id="MF_00163"/>
    </source>
</evidence>
<dbReference type="PANTHER" id="PTHR10458:SF22">
    <property type="entry name" value="PEPTIDE DEFORMYLASE"/>
    <property type="match status" value="1"/>
</dbReference>